<gene>
    <name evidence="2" type="ORF">QCA50_006262</name>
</gene>
<dbReference type="InterPro" id="IPR032675">
    <property type="entry name" value="LRR_dom_sf"/>
</dbReference>
<proteinExistence type="predicted"/>
<dbReference type="Gene3D" id="3.80.10.10">
    <property type="entry name" value="Ribonuclease Inhibitor"/>
    <property type="match status" value="1"/>
</dbReference>
<dbReference type="Pfam" id="PF12937">
    <property type="entry name" value="F-box-like"/>
    <property type="match status" value="1"/>
</dbReference>
<dbReference type="SUPFAM" id="SSF52047">
    <property type="entry name" value="RNI-like"/>
    <property type="match status" value="1"/>
</dbReference>
<dbReference type="Gene3D" id="1.20.1280.50">
    <property type="match status" value="1"/>
</dbReference>
<feature type="domain" description="F-box" evidence="1">
    <location>
        <begin position="51"/>
        <end position="107"/>
    </location>
</feature>
<protein>
    <recommendedName>
        <fullName evidence="1">F-box domain-containing protein</fullName>
    </recommendedName>
</protein>
<dbReference type="Proteomes" id="UP001385951">
    <property type="component" value="Unassembled WGS sequence"/>
</dbReference>
<organism evidence="2 3">
    <name type="scientific">Cerrena zonata</name>
    <dbReference type="NCBI Taxonomy" id="2478898"/>
    <lineage>
        <taxon>Eukaryota</taxon>
        <taxon>Fungi</taxon>
        <taxon>Dikarya</taxon>
        <taxon>Basidiomycota</taxon>
        <taxon>Agaricomycotina</taxon>
        <taxon>Agaricomycetes</taxon>
        <taxon>Polyporales</taxon>
        <taxon>Cerrenaceae</taxon>
        <taxon>Cerrena</taxon>
    </lineage>
</organism>
<keyword evidence="3" id="KW-1185">Reference proteome</keyword>
<dbReference type="AlphaFoldDB" id="A0AAW0GJ25"/>
<evidence type="ECO:0000313" key="2">
    <source>
        <dbReference type="EMBL" id="KAK7691159.1"/>
    </source>
</evidence>
<evidence type="ECO:0000313" key="3">
    <source>
        <dbReference type="Proteomes" id="UP001385951"/>
    </source>
</evidence>
<reference evidence="2 3" key="1">
    <citation type="submission" date="2022-09" db="EMBL/GenBank/DDBJ databases">
        <authorList>
            <person name="Palmer J.M."/>
        </authorList>
    </citation>
    <scope>NUCLEOTIDE SEQUENCE [LARGE SCALE GENOMIC DNA]</scope>
    <source>
        <strain evidence="2 3">DSM 7382</strain>
    </source>
</reference>
<accession>A0AAW0GJ25</accession>
<name>A0AAW0GJ25_9APHY</name>
<dbReference type="InterPro" id="IPR001810">
    <property type="entry name" value="F-box_dom"/>
</dbReference>
<dbReference type="EMBL" id="JASBNA010000006">
    <property type="protein sequence ID" value="KAK7691159.1"/>
    <property type="molecule type" value="Genomic_DNA"/>
</dbReference>
<evidence type="ECO:0000259" key="1">
    <source>
        <dbReference type="Pfam" id="PF12937"/>
    </source>
</evidence>
<sequence>METGTDALLDNIQARMVTILKMKQTYETAIAQEESALAQDRRLLNSFQPIGKIPMDVLLIIFMFYIQDTLPENAKRRNPFNIVRLTHVCSRWRVVATETATLWTFIDLGWPAWTIALIPRSVLAPLSVVFSSYSPVENYPTKSLTKYIFKHHPRRIASLKISAPHNIFTWLDIFIPLFLPSLRVLQLVCAYGEASTPRFAGNLPTNLQYFRLMGNLKWKIESPPLLSHSTLETLSLRLNTPDSRLQMGDILRALDNMPLLKQLHLHTAFSTLWSTSLPSIVQLPYLTRLSIVGQCFELCCFP</sequence>
<comment type="caution">
    <text evidence="2">The sequence shown here is derived from an EMBL/GenBank/DDBJ whole genome shotgun (WGS) entry which is preliminary data.</text>
</comment>